<dbReference type="Proteomes" id="UP000184330">
    <property type="component" value="Unassembled WGS sequence"/>
</dbReference>
<name>A0A1L7XD32_9HELO</name>
<feature type="compositionally biased region" description="Polar residues" evidence="1">
    <location>
        <begin position="86"/>
        <end position="100"/>
    </location>
</feature>
<feature type="compositionally biased region" description="Acidic residues" evidence="1">
    <location>
        <begin position="591"/>
        <end position="603"/>
    </location>
</feature>
<evidence type="ECO:0000313" key="3">
    <source>
        <dbReference type="Proteomes" id="UP000184330"/>
    </source>
</evidence>
<dbReference type="InterPro" id="IPR027796">
    <property type="entry name" value="OTT_1508_deam-like"/>
</dbReference>
<dbReference type="PANTHER" id="PTHR42037">
    <property type="match status" value="1"/>
</dbReference>
<feature type="compositionally biased region" description="Acidic residues" evidence="1">
    <location>
        <begin position="559"/>
        <end position="569"/>
    </location>
</feature>
<dbReference type="AlphaFoldDB" id="A0A1L7XD32"/>
<feature type="region of interest" description="Disordered" evidence="1">
    <location>
        <begin position="1"/>
        <end position="100"/>
    </location>
</feature>
<dbReference type="PANTHER" id="PTHR42037:SF1">
    <property type="match status" value="1"/>
</dbReference>
<evidence type="ECO:0000256" key="1">
    <source>
        <dbReference type="SAM" id="MobiDB-lite"/>
    </source>
</evidence>
<accession>A0A1L7XD32</accession>
<feature type="region of interest" description="Disordered" evidence="1">
    <location>
        <begin position="549"/>
        <end position="616"/>
    </location>
</feature>
<sequence>MAKKTPKKDARKKEAEINPTTAVTGKASANNKASNAPTSAPSSSQSKKKANPVGVNAPSPKPAGKKRTDSLPVFAKTTPQAKKINRSMSEPSMVTSSNAKQSQLPLSVPVPVNPKLNKRFYETLVMSVVLGKNRGERIDEEDEFESGPSLPSLRFNHQRRRSFLKHLAYLCDYEKGGDRTTAIALQRTPQCIVYWFASNKSPEKDDKTAAFMKDVLKRLRSVDEKDIKRLEPELFAKAVNFSAKRIMDYAQVMKGDIDFVLKELAPTRSREDASSAVWLRKIEDALSSPKDVCQLCYDSRRSEEYESLHIRGRAGAPFAKRFENIRHTVGRLNHTMKAVKNVVAARVYLPALFDDFKVSRIKSPERSSPPLQARNPTLGELTGRMCIPSEIDQYREALEELDTKFGLSKVLKEHCASLTWRPKVHAELLVLDLFYAQKFEFVDKDRFIGCSKPACYCCYHYIKAHPGRFEVPASHNNCFLRWKAPDIYDSSREDLIKMRENILNEMVGKMRTEVLDQIRERRGPRTSRPDSLTEISSVRLEDLDLAIKLDDDSKGSSSSEEDEESDPVDAESGASDLCDGGSDPESSVSVEGDDDEEESDDDNGGGLALHSMLSAF</sequence>
<gene>
    <name evidence="2" type="ORF">PAC_12832</name>
</gene>
<keyword evidence="3" id="KW-1185">Reference proteome</keyword>
<organism evidence="2 3">
    <name type="scientific">Phialocephala subalpina</name>
    <dbReference type="NCBI Taxonomy" id="576137"/>
    <lineage>
        <taxon>Eukaryota</taxon>
        <taxon>Fungi</taxon>
        <taxon>Dikarya</taxon>
        <taxon>Ascomycota</taxon>
        <taxon>Pezizomycotina</taxon>
        <taxon>Leotiomycetes</taxon>
        <taxon>Helotiales</taxon>
        <taxon>Mollisiaceae</taxon>
        <taxon>Phialocephala</taxon>
        <taxon>Phialocephala fortinii species complex</taxon>
    </lineage>
</organism>
<feature type="compositionally biased region" description="Low complexity" evidence="1">
    <location>
        <begin position="579"/>
        <end position="590"/>
    </location>
</feature>
<feature type="compositionally biased region" description="Basic and acidic residues" evidence="1">
    <location>
        <begin position="7"/>
        <end position="16"/>
    </location>
</feature>
<proteinExistence type="predicted"/>
<dbReference type="EMBL" id="FJOG01000022">
    <property type="protein sequence ID" value="CZR62935.1"/>
    <property type="molecule type" value="Genomic_DNA"/>
</dbReference>
<reference evidence="2 3" key="1">
    <citation type="submission" date="2016-03" db="EMBL/GenBank/DDBJ databases">
        <authorList>
            <person name="Ploux O."/>
        </authorList>
    </citation>
    <scope>NUCLEOTIDE SEQUENCE [LARGE SCALE GENOMIC DNA]</scope>
    <source>
        <strain evidence="2 3">UAMH 11012</strain>
    </source>
</reference>
<dbReference type="OrthoDB" id="3251507at2759"/>
<protein>
    <submittedName>
        <fullName evidence="2">Uncharacterized protein</fullName>
    </submittedName>
</protein>
<evidence type="ECO:0000313" key="2">
    <source>
        <dbReference type="EMBL" id="CZR62935.1"/>
    </source>
</evidence>
<dbReference type="Pfam" id="PF14441">
    <property type="entry name" value="OTT_1508_deam"/>
    <property type="match status" value="1"/>
</dbReference>
<feature type="compositionally biased region" description="Low complexity" evidence="1">
    <location>
        <begin position="26"/>
        <end position="45"/>
    </location>
</feature>